<dbReference type="InterPro" id="IPR035986">
    <property type="entry name" value="PKD_dom_sf"/>
</dbReference>
<organism evidence="2 3">
    <name type="scientific">Kribbella qitaiheensis</name>
    <dbReference type="NCBI Taxonomy" id="1544730"/>
    <lineage>
        <taxon>Bacteria</taxon>
        <taxon>Bacillati</taxon>
        <taxon>Actinomycetota</taxon>
        <taxon>Actinomycetes</taxon>
        <taxon>Propionibacteriales</taxon>
        <taxon>Kribbellaceae</taxon>
        <taxon>Kribbella</taxon>
    </lineage>
</organism>
<accession>A0A7G6X5E9</accession>
<evidence type="ECO:0000313" key="2">
    <source>
        <dbReference type="EMBL" id="QNE21464.1"/>
    </source>
</evidence>
<dbReference type="GO" id="GO:0005975">
    <property type="term" value="P:carbohydrate metabolic process"/>
    <property type="evidence" value="ECO:0007669"/>
    <property type="project" value="UniProtKB-ARBA"/>
</dbReference>
<dbReference type="AlphaFoldDB" id="A0A7G6X5E9"/>
<protein>
    <submittedName>
        <fullName evidence="2">PKD domain-containing protein</fullName>
    </submittedName>
</protein>
<dbReference type="SUPFAM" id="SSF49299">
    <property type="entry name" value="PKD domain"/>
    <property type="match status" value="2"/>
</dbReference>
<sequence>MVPPTAAQPLTVAPGSPMTFAGSANDDQSLDTVEIQLRNTTTRENLASDGTWSTDVTAGWYRVSPVHVSAPSYNWSYTTPFNLKPGTYTFSVRGTDELGLITASTNQGKLTINAQIPGDTPPDTTITPTGTITGVQVLHLDLTGSATDGQGVAEVRVSLRDQDTSRYLQPNGTMAAAFATLPASLASPNATSTTWTLPIDLPTAGDWAVTAYAFDTAGQQDISSTGATSRYPVYPGDNPPVLNESLLTPTEGTAFTDGKIFISGRAEDDQAMQRVEIAVVDSLGRYMSSTGTFTSTTASWRTSFLTSPGTPGSNFSYTTPVIPAGSYTVQVRGVDQHDQITPIPSVRHVTVSIPPGNNPPVAAFTIACNQNVCTFDGRSSTDENPTALTYSWNFGNGTGSGAVATRTYTSATTYTVVLTATDEWGAVGTATQTLTITEPTNNVAPTPVINPPSCAGLSCNISGVGSTDSNVGDTFTYLWNFGDGTATSTASAMSHTFPAAGTYTVTLTTTDGWGKAASITRQVTV</sequence>
<dbReference type="Pfam" id="PF17957">
    <property type="entry name" value="Big_7"/>
    <property type="match status" value="1"/>
</dbReference>
<reference evidence="3" key="1">
    <citation type="submission" date="2019-09" db="EMBL/GenBank/DDBJ databases">
        <title>Antimicrobial potential of Antarctic Bacteria.</title>
        <authorList>
            <person name="Benaud N."/>
            <person name="Edwards R.J."/>
            <person name="Ferrari B.C."/>
        </authorList>
    </citation>
    <scope>NUCLEOTIDE SEQUENCE [LARGE SCALE GENOMIC DNA]</scope>
    <source>
        <strain evidence="3">SPB151</strain>
    </source>
</reference>
<gene>
    <name evidence="2" type="ORF">F1D05_30540</name>
</gene>
<evidence type="ECO:0000259" key="1">
    <source>
        <dbReference type="PROSITE" id="PS50093"/>
    </source>
</evidence>
<dbReference type="CDD" id="cd00146">
    <property type="entry name" value="PKD"/>
    <property type="match status" value="1"/>
</dbReference>
<dbReference type="InterPro" id="IPR022409">
    <property type="entry name" value="PKD/Chitinase_dom"/>
</dbReference>
<dbReference type="KEGG" id="kqi:F1D05_30540"/>
<dbReference type="EMBL" id="CP043661">
    <property type="protein sequence ID" value="QNE21464.1"/>
    <property type="molecule type" value="Genomic_DNA"/>
</dbReference>
<feature type="domain" description="PKD" evidence="1">
    <location>
        <begin position="374"/>
        <end position="443"/>
    </location>
</feature>
<reference evidence="2 3" key="2">
    <citation type="journal article" date="2020" name="Microbiol. Resour. Announc.">
        <title>Antarctic desert soil bacteria exhibit high novel natural product potential, evaluated through long-read genome sequencing and comparative genomics.</title>
        <authorList>
            <person name="Benaud N."/>
            <person name="Edwards R.J."/>
            <person name="Amos T.G."/>
            <person name="D'Agostino P.M."/>
            <person name="Gutierrez-Chavez C."/>
            <person name="Montgomery K."/>
            <person name="Nicetic I."/>
            <person name="Ferrari B.C."/>
        </authorList>
    </citation>
    <scope>NUCLEOTIDE SEQUENCE [LARGE SCALE GENOMIC DNA]</scope>
    <source>
        <strain evidence="2 3">SPB151</strain>
    </source>
</reference>
<proteinExistence type="predicted"/>
<dbReference type="Proteomes" id="UP000515563">
    <property type="component" value="Chromosome"/>
</dbReference>
<dbReference type="InterPro" id="IPR000601">
    <property type="entry name" value="PKD_dom"/>
</dbReference>
<dbReference type="Pfam" id="PF18911">
    <property type="entry name" value="PKD_4"/>
    <property type="match status" value="2"/>
</dbReference>
<keyword evidence="3" id="KW-1185">Reference proteome</keyword>
<dbReference type="Gene3D" id="2.60.40.10">
    <property type="entry name" value="Immunoglobulins"/>
    <property type="match status" value="3"/>
</dbReference>
<dbReference type="SMART" id="SM00089">
    <property type="entry name" value="PKD"/>
    <property type="match status" value="2"/>
</dbReference>
<evidence type="ECO:0000313" key="3">
    <source>
        <dbReference type="Proteomes" id="UP000515563"/>
    </source>
</evidence>
<name>A0A7G6X5E9_9ACTN</name>
<feature type="domain" description="PKD" evidence="1">
    <location>
        <begin position="467"/>
        <end position="525"/>
    </location>
</feature>
<dbReference type="PROSITE" id="PS50093">
    <property type="entry name" value="PKD"/>
    <property type="match status" value="2"/>
</dbReference>
<dbReference type="InterPro" id="IPR013783">
    <property type="entry name" value="Ig-like_fold"/>
</dbReference>